<dbReference type="OrthoDB" id="262293at2"/>
<evidence type="ECO:0000313" key="1">
    <source>
        <dbReference type="EMBL" id="QEL20130.1"/>
    </source>
</evidence>
<dbReference type="RefSeq" id="WP_149114455.1">
    <property type="nucleotide sequence ID" value="NZ_CP042425.1"/>
</dbReference>
<reference evidence="2" key="1">
    <citation type="submission" date="2019-08" db="EMBL/GenBank/DDBJ databases">
        <title>Limnoglobus roseus gen. nov., sp. nov., a novel freshwater planctomycete with a giant genome from the family Gemmataceae.</title>
        <authorList>
            <person name="Kulichevskaya I.S."/>
            <person name="Naumoff D.G."/>
            <person name="Miroshnikov K."/>
            <person name="Ivanova A."/>
            <person name="Philippov D.A."/>
            <person name="Hakobyan A."/>
            <person name="Rijpstra I.C."/>
            <person name="Sinninghe Damste J.S."/>
            <person name="Liesack W."/>
            <person name="Dedysh S.N."/>
        </authorList>
    </citation>
    <scope>NUCLEOTIDE SEQUENCE [LARGE SCALE GENOMIC DNA]</scope>
    <source>
        <strain evidence="2">PX52</strain>
    </source>
</reference>
<protein>
    <submittedName>
        <fullName evidence="1">Uncharacterized protein</fullName>
    </submittedName>
</protein>
<dbReference type="KEGG" id="lrs:PX52LOC_07218"/>
<dbReference type="AlphaFoldDB" id="A0A5C1AMD4"/>
<organism evidence="1 2">
    <name type="scientific">Limnoglobus roseus</name>
    <dbReference type="NCBI Taxonomy" id="2598579"/>
    <lineage>
        <taxon>Bacteria</taxon>
        <taxon>Pseudomonadati</taxon>
        <taxon>Planctomycetota</taxon>
        <taxon>Planctomycetia</taxon>
        <taxon>Gemmatales</taxon>
        <taxon>Gemmataceae</taxon>
        <taxon>Limnoglobus</taxon>
    </lineage>
</organism>
<gene>
    <name evidence="1" type="ORF">PX52LOC_07218</name>
</gene>
<keyword evidence="2" id="KW-1185">Reference proteome</keyword>
<dbReference type="EMBL" id="CP042425">
    <property type="protein sequence ID" value="QEL20130.1"/>
    <property type="molecule type" value="Genomic_DNA"/>
</dbReference>
<proteinExistence type="predicted"/>
<dbReference type="Proteomes" id="UP000324974">
    <property type="component" value="Chromosome"/>
</dbReference>
<accession>A0A5C1AMD4</accession>
<name>A0A5C1AMD4_9BACT</name>
<sequence length="304" mass="33835">MRHLVKGGVADALVSLETPVLYFYTDRDRTASVHVEFPKGSMTDWYPQTSRPPSRQLRWDNIRVLAKDRPALSPERDPRRYFAARETDAATVQATNPDTKKLENEKFLFYRGVGDFEMPLEVRAKGQGAFTIKNTGRHAVPGHFLVSVQDRKVSFAALGQLASGAEEKAALPAEASTSEKLADAMVKLLVEQGLYEKEARAMVKTWQADWFGENGTRVLYLVAETVTEELLPLKIDPKPDRLVRVLVGRHDILTPEREAEVGALVKRLNGESNADAKAADTALSKLGRYRFAAQTAAERRASGR</sequence>
<evidence type="ECO:0000313" key="2">
    <source>
        <dbReference type="Proteomes" id="UP000324974"/>
    </source>
</evidence>